<reference evidence="2 3" key="1">
    <citation type="journal article" date="2018" name="Mol. Biol. Evol.">
        <title>Broad Genomic Sampling Reveals a Smut Pathogenic Ancestry of the Fungal Clade Ustilaginomycotina.</title>
        <authorList>
            <person name="Kijpornyongpan T."/>
            <person name="Mondo S.J."/>
            <person name="Barry K."/>
            <person name="Sandor L."/>
            <person name="Lee J."/>
            <person name="Lipzen A."/>
            <person name="Pangilinan J."/>
            <person name="LaButti K."/>
            <person name="Hainaut M."/>
            <person name="Henrissat B."/>
            <person name="Grigoriev I.V."/>
            <person name="Spatafora J.W."/>
            <person name="Aime M.C."/>
        </authorList>
    </citation>
    <scope>NUCLEOTIDE SEQUENCE [LARGE SCALE GENOMIC DNA]</scope>
    <source>
        <strain evidence="2 3">MCA 4186</strain>
    </source>
</reference>
<evidence type="ECO:0000313" key="3">
    <source>
        <dbReference type="Proteomes" id="UP000245946"/>
    </source>
</evidence>
<accession>A0A316Z862</accession>
<proteinExistence type="predicted"/>
<feature type="compositionally biased region" description="Polar residues" evidence="1">
    <location>
        <begin position="356"/>
        <end position="367"/>
    </location>
</feature>
<evidence type="ECO:0000313" key="2">
    <source>
        <dbReference type="EMBL" id="PWN97977.1"/>
    </source>
</evidence>
<name>A0A316Z862_9BASI</name>
<sequence length="367" mass="39584">MWRVEQPLSLLTASLRRRLTRHVVVSLSVEHHAPTLGQLRRRSSHPALDTGSRREPTRTPSCRALSRRRTAAQPPPHAARCACSDAAAEADAEVRLAGMQGPASCCAFRTSAHLVVPQTTPMHTAHALLDSSPTGAARPCSSSLQQHASRCLPSVKPLMAASTIWGGDAAGLSTLPDAQACVAASPASGLVRPRARLQIAVALARPRRHRRRLWRLGKRSLIMRREPCWSAAAGLCAGPLGRRVRLIAACAAKMRREPRSAPLCRYSRGARSKPCCEGSALHGHPAVMLCACPVPCRRVAAWEVPCSPLVPAVREGLQASRPALRISAMRAPRCLADPSRAATPPRDTRHRARRSTMATPQCLPSQR</sequence>
<evidence type="ECO:0000256" key="1">
    <source>
        <dbReference type="SAM" id="MobiDB-lite"/>
    </source>
</evidence>
<dbReference type="AlphaFoldDB" id="A0A316Z862"/>
<dbReference type="EMBL" id="KZ819293">
    <property type="protein sequence ID" value="PWN97977.1"/>
    <property type="molecule type" value="Genomic_DNA"/>
</dbReference>
<dbReference type="Proteomes" id="UP000245946">
    <property type="component" value="Unassembled WGS sequence"/>
</dbReference>
<protein>
    <submittedName>
        <fullName evidence="2">Uncharacterized protein</fullName>
    </submittedName>
</protein>
<dbReference type="RefSeq" id="XP_025598256.1">
    <property type="nucleotide sequence ID" value="XM_025744775.1"/>
</dbReference>
<keyword evidence="3" id="KW-1185">Reference proteome</keyword>
<feature type="region of interest" description="Disordered" evidence="1">
    <location>
        <begin position="336"/>
        <end position="367"/>
    </location>
</feature>
<feature type="region of interest" description="Disordered" evidence="1">
    <location>
        <begin position="35"/>
        <end position="77"/>
    </location>
</feature>
<gene>
    <name evidence="2" type="ORF">FA09DRAFT_34680</name>
</gene>
<dbReference type="GeneID" id="37272319"/>
<organism evidence="2 3">
    <name type="scientific">Tilletiopsis washingtonensis</name>
    <dbReference type="NCBI Taxonomy" id="58919"/>
    <lineage>
        <taxon>Eukaryota</taxon>
        <taxon>Fungi</taxon>
        <taxon>Dikarya</taxon>
        <taxon>Basidiomycota</taxon>
        <taxon>Ustilaginomycotina</taxon>
        <taxon>Exobasidiomycetes</taxon>
        <taxon>Entylomatales</taxon>
        <taxon>Entylomatales incertae sedis</taxon>
        <taxon>Tilletiopsis</taxon>
    </lineage>
</organism>